<comment type="caution">
    <text evidence="1">The sequence shown here is derived from an EMBL/GenBank/DDBJ whole genome shotgun (WGS) entry which is preliminary data.</text>
</comment>
<gene>
    <name evidence="1" type="ORF">GCM10022204_15830</name>
</gene>
<dbReference type="InterPro" id="IPR023393">
    <property type="entry name" value="START-like_dom_sf"/>
</dbReference>
<evidence type="ECO:0000313" key="2">
    <source>
        <dbReference type="Proteomes" id="UP001500051"/>
    </source>
</evidence>
<dbReference type="SUPFAM" id="SSF55961">
    <property type="entry name" value="Bet v1-like"/>
    <property type="match status" value="1"/>
</dbReference>
<sequence>MSSSIVSATRTVAAPAADIFDLLATPRRHSEFDGSGSVRGVQERTPERLSAGARFGMEMRIGLPYKILNEVVEFEEPTRIAWRHFGGHVWRYLLEPVDERHTHVTEQFDPTGSRAPVVLALMRARRNNARSINATLDRLQRWARDRP</sequence>
<organism evidence="1 2">
    <name type="scientific">Microlunatus aurantiacus</name>
    <dbReference type="NCBI Taxonomy" id="446786"/>
    <lineage>
        <taxon>Bacteria</taxon>
        <taxon>Bacillati</taxon>
        <taxon>Actinomycetota</taxon>
        <taxon>Actinomycetes</taxon>
        <taxon>Propionibacteriales</taxon>
        <taxon>Propionibacteriaceae</taxon>
        <taxon>Microlunatus</taxon>
    </lineage>
</organism>
<protein>
    <recommendedName>
        <fullName evidence="3">Polyketide cyclase / dehydrase and lipid transport</fullName>
    </recommendedName>
</protein>
<evidence type="ECO:0000313" key="1">
    <source>
        <dbReference type="EMBL" id="GAA3700020.1"/>
    </source>
</evidence>
<dbReference type="RefSeq" id="WP_344811781.1">
    <property type="nucleotide sequence ID" value="NZ_BAAAYX010000004.1"/>
</dbReference>
<dbReference type="Gene3D" id="3.30.530.20">
    <property type="match status" value="1"/>
</dbReference>
<proteinExistence type="predicted"/>
<dbReference type="InterPro" id="IPR019587">
    <property type="entry name" value="Polyketide_cyclase/dehydratase"/>
</dbReference>
<keyword evidence="2" id="KW-1185">Reference proteome</keyword>
<accession>A0ABP7D687</accession>
<dbReference type="Proteomes" id="UP001500051">
    <property type="component" value="Unassembled WGS sequence"/>
</dbReference>
<name>A0ABP7D687_9ACTN</name>
<reference evidence="2" key="1">
    <citation type="journal article" date="2019" name="Int. J. Syst. Evol. Microbiol.">
        <title>The Global Catalogue of Microorganisms (GCM) 10K type strain sequencing project: providing services to taxonomists for standard genome sequencing and annotation.</title>
        <authorList>
            <consortium name="The Broad Institute Genomics Platform"/>
            <consortium name="The Broad Institute Genome Sequencing Center for Infectious Disease"/>
            <person name="Wu L."/>
            <person name="Ma J."/>
        </authorList>
    </citation>
    <scope>NUCLEOTIDE SEQUENCE [LARGE SCALE GENOMIC DNA]</scope>
    <source>
        <strain evidence="2">JCM 16548</strain>
    </source>
</reference>
<dbReference type="Pfam" id="PF10604">
    <property type="entry name" value="Polyketide_cyc2"/>
    <property type="match status" value="1"/>
</dbReference>
<dbReference type="EMBL" id="BAAAYX010000004">
    <property type="protein sequence ID" value="GAA3700020.1"/>
    <property type="molecule type" value="Genomic_DNA"/>
</dbReference>
<evidence type="ECO:0008006" key="3">
    <source>
        <dbReference type="Google" id="ProtNLM"/>
    </source>
</evidence>